<gene>
    <name evidence="2" type="ORF">L207DRAFT_435102</name>
</gene>
<feature type="compositionally biased region" description="Pro residues" evidence="1">
    <location>
        <begin position="34"/>
        <end position="44"/>
    </location>
</feature>
<accession>A0A2J6RBD0</accession>
<keyword evidence="3" id="KW-1185">Reference proteome</keyword>
<evidence type="ECO:0000256" key="1">
    <source>
        <dbReference type="SAM" id="MobiDB-lite"/>
    </source>
</evidence>
<feature type="region of interest" description="Disordered" evidence="1">
    <location>
        <begin position="1"/>
        <end position="62"/>
    </location>
</feature>
<evidence type="ECO:0000313" key="3">
    <source>
        <dbReference type="Proteomes" id="UP000235786"/>
    </source>
</evidence>
<sequence>MISSLQPSRPRYPSQSLSPPLNQQPTRSLSTPTNPTPSYAPPRPRTQIEAMPPTRLSRSPLQVRPSVLDASIRHPVFFTDRLKEAPVGVNTGNGNWVTPVALGYVFNDGARRAEGGVKL</sequence>
<dbReference type="AlphaFoldDB" id="A0A2J6RBD0"/>
<dbReference type="EMBL" id="KZ613951">
    <property type="protein sequence ID" value="PMD35816.1"/>
    <property type="molecule type" value="Genomic_DNA"/>
</dbReference>
<dbReference type="OrthoDB" id="3535086at2759"/>
<proteinExistence type="predicted"/>
<dbReference type="STRING" id="1149755.A0A2J6RBD0"/>
<protein>
    <submittedName>
        <fullName evidence="2">Uncharacterized protein</fullName>
    </submittedName>
</protein>
<name>A0A2J6RBD0_HYAVF</name>
<organism evidence="2 3">
    <name type="scientific">Hyaloscypha variabilis (strain UAMH 11265 / GT02V1 / F)</name>
    <name type="common">Meliniomyces variabilis</name>
    <dbReference type="NCBI Taxonomy" id="1149755"/>
    <lineage>
        <taxon>Eukaryota</taxon>
        <taxon>Fungi</taxon>
        <taxon>Dikarya</taxon>
        <taxon>Ascomycota</taxon>
        <taxon>Pezizomycotina</taxon>
        <taxon>Leotiomycetes</taxon>
        <taxon>Helotiales</taxon>
        <taxon>Hyaloscyphaceae</taxon>
        <taxon>Hyaloscypha</taxon>
        <taxon>Hyaloscypha variabilis</taxon>
    </lineage>
</organism>
<dbReference type="Proteomes" id="UP000235786">
    <property type="component" value="Unassembled WGS sequence"/>
</dbReference>
<reference evidence="2 3" key="1">
    <citation type="submission" date="2016-04" db="EMBL/GenBank/DDBJ databases">
        <title>A degradative enzymes factory behind the ericoid mycorrhizal symbiosis.</title>
        <authorList>
            <consortium name="DOE Joint Genome Institute"/>
            <person name="Martino E."/>
            <person name="Morin E."/>
            <person name="Grelet G."/>
            <person name="Kuo A."/>
            <person name="Kohler A."/>
            <person name="Daghino S."/>
            <person name="Barry K."/>
            <person name="Choi C."/>
            <person name="Cichocki N."/>
            <person name="Clum A."/>
            <person name="Copeland A."/>
            <person name="Hainaut M."/>
            <person name="Haridas S."/>
            <person name="Labutti K."/>
            <person name="Lindquist E."/>
            <person name="Lipzen A."/>
            <person name="Khouja H.-R."/>
            <person name="Murat C."/>
            <person name="Ohm R."/>
            <person name="Olson A."/>
            <person name="Spatafora J."/>
            <person name="Veneault-Fourrey C."/>
            <person name="Henrissat B."/>
            <person name="Grigoriev I."/>
            <person name="Martin F."/>
            <person name="Perotto S."/>
        </authorList>
    </citation>
    <scope>NUCLEOTIDE SEQUENCE [LARGE SCALE GENOMIC DNA]</scope>
    <source>
        <strain evidence="2 3">F</strain>
    </source>
</reference>
<evidence type="ECO:0000313" key="2">
    <source>
        <dbReference type="EMBL" id="PMD35816.1"/>
    </source>
</evidence>
<feature type="compositionally biased region" description="Polar residues" evidence="1">
    <location>
        <begin position="1"/>
        <end position="33"/>
    </location>
</feature>